<dbReference type="Proteomes" id="UP000023152">
    <property type="component" value="Unassembled WGS sequence"/>
</dbReference>
<evidence type="ECO:0000256" key="2">
    <source>
        <dbReference type="ARBA" id="ARBA00022692"/>
    </source>
</evidence>
<keyword evidence="3 5" id="KW-1133">Transmembrane helix</keyword>
<accession>X6NBZ1</accession>
<gene>
    <name evidence="6" type="ORF">RFI_13643</name>
</gene>
<keyword evidence="4 5" id="KW-0472">Membrane</keyword>
<evidence type="ECO:0000256" key="1">
    <source>
        <dbReference type="ARBA" id="ARBA00004141"/>
    </source>
</evidence>
<keyword evidence="2 5" id="KW-0812">Transmembrane</keyword>
<evidence type="ECO:0000313" key="7">
    <source>
        <dbReference type="Proteomes" id="UP000023152"/>
    </source>
</evidence>
<proteinExistence type="predicted"/>
<feature type="transmembrane region" description="Helical" evidence="5">
    <location>
        <begin position="44"/>
        <end position="65"/>
    </location>
</feature>
<reference evidence="6 7" key="1">
    <citation type="journal article" date="2013" name="Curr. Biol.">
        <title>The Genome of the Foraminiferan Reticulomyxa filosa.</title>
        <authorList>
            <person name="Glockner G."/>
            <person name="Hulsmann N."/>
            <person name="Schleicher M."/>
            <person name="Noegel A.A."/>
            <person name="Eichinger L."/>
            <person name="Gallinger C."/>
            <person name="Pawlowski J."/>
            <person name="Sierra R."/>
            <person name="Euteneuer U."/>
            <person name="Pillet L."/>
            <person name="Moustafa A."/>
            <person name="Platzer M."/>
            <person name="Groth M."/>
            <person name="Szafranski K."/>
            <person name="Schliwa M."/>
        </authorList>
    </citation>
    <scope>NUCLEOTIDE SEQUENCE [LARGE SCALE GENOMIC DNA]</scope>
</reference>
<organism evidence="6 7">
    <name type="scientific">Reticulomyxa filosa</name>
    <dbReference type="NCBI Taxonomy" id="46433"/>
    <lineage>
        <taxon>Eukaryota</taxon>
        <taxon>Sar</taxon>
        <taxon>Rhizaria</taxon>
        <taxon>Retaria</taxon>
        <taxon>Foraminifera</taxon>
        <taxon>Monothalamids</taxon>
        <taxon>Reticulomyxidae</taxon>
        <taxon>Reticulomyxa</taxon>
    </lineage>
</organism>
<keyword evidence="7" id="KW-1185">Reference proteome</keyword>
<dbReference type="AlphaFoldDB" id="X6NBZ1"/>
<evidence type="ECO:0000256" key="3">
    <source>
        <dbReference type="ARBA" id="ARBA00022989"/>
    </source>
</evidence>
<evidence type="ECO:0000256" key="5">
    <source>
        <dbReference type="SAM" id="Phobius"/>
    </source>
</evidence>
<dbReference type="InterPro" id="IPR005178">
    <property type="entry name" value="Ostalpha/TMEM184C"/>
</dbReference>
<evidence type="ECO:0000256" key="4">
    <source>
        <dbReference type="ARBA" id="ARBA00023136"/>
    </source>
</evidence>
<sequence length="252" mass="29441">MQYRRWFCYLIFVKPFVAYAQSVITLYDRDDKINSSAPVVAVKMLVLLCTFIPAQGISCFTHNLLPLSRMDRIGVKVVLIKLLVPLLQLQQTVIEGKIYLLTDFLVEIKVIHDLDDVSARNRGSRLIGVLFCVEMMFIAALTNYAYHAADLCNWKKRQKLQWQLDHRKLKNEAHPKHNDLNQSFVRKKYTLVLGLKRRPYAFFHFIAKQNKTKNKNYKTFHQDLKASLKEDDDFDKDGELLTAHIFETESNT</sequence>
<dbReference type="Pfam" id="PF03619">
    <property type="entry name" value="Solute_trans_a"/>
    <property type="match status" value="1"/>
</dbReference>
<comment type="subcellular location">
    <subcellularLocation>
        <location evidence="1">Membrane</location>
        <topology evidence="1">Multi-pass membrane protein</topology>
    </subcellularLocation>
</comment>
<evidence type="ECO:0000313" key="6">
    <source>
        <dbReference type="EMBL" id="ETO23536.1"/>
    </source>
</evidence>
<name>X6NBZ1_RETFI</name>
<dbReference type="GO" id="GO:0016020">
    <property type="term" value="C:membrane"/>
    <property type="evidence" value="ECO:0007669"/>
    <property type="project" value="UniProtKB-SubCell"/>
</dbReference>
<protein>
    <submittedName>
        <fullName evidence="6">Uncharacterized protein</fullName>
    </submittedName>
</protein>
<comment type="caution">
    <text evidence="6">The sequence shown here is derived from an EMBL/GenBank/DDBJ whole genome shotgun (WGS) entry which is preliminary data.</text>
</comment>
<feature type="transmembrane region" description="Helical" evidence="5">
    <location>
        <begin position="126"/>
        <end position="146"/>
    </location>
</feature>
<dbReference type="EMBL" id="ASPP01009869">
    <property type="protein sequence ID" value="ETO23536.1"/>
    <property type="molecule type" value="Genomic_DNA"/>
</dbReference>